<evidence type="ECO:0008006" key="3">
    <source>
        <dbReference type="Google" id="ProtNLM"/>
    </source>
</evidence>
<dbReference type="PROSITE" id="PS51257">
    <property type="entry name" value="PROKAR_LIPOPROTEIN"/>
    <property type="match status" value="1"/>
</dbReference>
<sequence length="319" mass="34285">MPSYGEKDIAFQPYPSRRSVVHSTNGIVACSQPLAAQAGIKILREGGNAADAAVAVAACLNVTEPTSTGIGGDAFCLFYDAKTRKIHGLNASGRSPAALTLEKARTDLGLQGLERVERIPMDHVHSVTVPGAAAGWCDTVERFGSGKLNMSQILSEAIRLAEEGYPVSQLTAMYWKQGERKLRAASPNYGEMLRNGEMAPRDGEIIKLKNLAKTFRELAEKGKKGFYEGPIAEAIVQVLKDRGGVMTLEDLKSHGEQGSEETEAICFEYEAAGVKIWEHAPNGQGLIALIALGVLESLQKRGVVPEFGKSDGYKHNSAE</sequence>
<dbReference type="PRINTS" id="PR01210">
    <property type="entry name" value="GGTRANSPTASE"/>
</dbReference>
<name>A0ABR3GAY8_9PEZI</name>
<dbReference type="Pfam" id="PF01019">
    <property type="entry name" value="G_glu_transpept"/>
    <property type="match status" value="1"/>
</dbReference>
<protein>
    <recommendedName>
        <fullName evidence="3">Gamma-glutamyltranspeptidase</fullName>
    </recommendedName>
</protein>
<dbReference type="SUPFAM" id="SSF56235">
    <property type="entry name" value="N-terminal nucleophile aminohydrolases (Ntn hydrolases)"/>
    <property type="match status" value="1"/>
</dbReference>
<gene>
    <name evidence="1" type="ORF">Q9L58_007965</name>
</gene>
<evidence type="ECO:0000313" key="2">
    <source>
        <dbReference type="Proteomes" id="UP001447188"/>
    </source>
</evidence>
<organism evidence="1 2">
    <name type="scientific">Discina gigas</name>
    <dbReference type="NCBI Taxonomy" id="1032678"/>
    <lineage>
        <taxon>Eukaryota</taxon>
        <taxon>Fungi</taxon>
        <taxon>Dikarya</taxon>
        <taxon>Ascomycota</taxon>
        <taxon>Pezizomycotina</taxon>
        <taxon>Pezizomycetes</taxon>
        <taxon>Pezizales</taxon>
        <taxon>Discinaceae</taxon>
        <taxon>Discina</taxon>
    </lineage>
</organism>
<dbReference type="InterPro" id="IPR029055">
    <property type="entry name" value="Ntn_hydrolases_N"/>
</dbReference>
<reference evidence="1 2" key="1">
    <citation type="submission" date="2024-02" db="EMBL/GenBank/DDBJ databases">
        <title>Discinaceae phylogenomics.</title>
        <authorList>
            <person name="Dirks A.C."/>
            <person name="James T.Y."/>
        </authorList>
    </citation>
    <scope>NUCLEOTIDE SEQUENCE [LARGE SCALE GENOMIC DNA]</scope>
    <source>
        <strain evidence="1 2">ACD0624</strain>
    </source>
</reference>
<comment type="caution">
    <text evidence="1">The sequence shown here is derived from an EMBL/GenBank/DDBJ whole genome shotgun (WGS) entry which is preliminary data.</text>
</comment>
<evidence type="ECO:0000313" key="1">
    <source>
        <dbReference type="EMBL" id="KAL0633126.1"/>
    </source>
</evidence>
<dbReference type="InterPro" id="IPR052896">
    <property type="entry name" value="GGT-like_enzyme"/>
</dbReference>
<accession>A0ABR3GAY8</accession>
<dbReference type="PANTHER" id="PTHR43881">
    <property type="entry name" value="GAMMA-GLUTAMYLTRANSPEPTIDASE (AFU_ORTHOLOGUE AFUA_4G13580)"/>
    <property type="match status" value="1"/>
</dbReference>
<proteinExistence type="predicted"/>
<keyword evidence="2" id="KW-1185">Reference proteome</keyword>
<dbReference type="Proteomes" id="UP001447188">
    <property type="component" value="Unassembled WGS sequence"/>
</dbReference>
<dbReference type="EMBL" id="JBBBZM010000136">
    <property type="protein sequence ID" value="KAL0633126.1"/>
    <property type="molecule type" value="Genomic_DNA"/>
</dbReference>
<dbReference type="PANTHER" id="PTHR43881:SF1">
    <property type="entry name" value="GAMMA-GLUTAMYLTRANSPEPTIDASE (AFU_ORTHOLOGUE AFUA_4G13580)"/>
    <property type="match status" value="1"/>
</dbReference>